<feature type="transmembrane region" description="Helical" evidence="7">
    <location>
        <begin position="245"/>
        <end position="264"/>
    </location>
</feature>
<dbReference type="RefSeq" id="WP_072317443.1">
    <property type="nucleotide sequence ID" value="NZ_FPJE01000011.1"/>
</dbReference>
<gene>
    <name evidence="9" type="ORF">SAMN02927921_02222</name>
</gene>
<accession>A0A1K1Q346</accession>
<dbReference type="EMBL" id="FPJE01000011">
    <property type="protein sequence ID" value="SFW54335.1"/>
    <property type="molecule type" value="Genomic_DNA"/>
</dbReference>
<feature type="transmembrane region" description="Helical" evidence="7">
    <location>
        <begin position="325"/>
        <end position="345"/>
    </location>
</feature>
<keyword evidence="10" id="KW-1185">Reference proteome</keyword>
<dbReference type="InterPro" id="IPR003706">
    <property type="entry name" value="CstA_N"/>
</dbReference>
<evidence type="ECO:0000256" key="4">
    <source>
        <dbReference type="ARBA" id="ARBA00022692"/>
    </source>
</evidence>
<dbReference type="AlphaFoldDB" id="A0A1K1Q346"/>
<feature type="transmembrane region" description="Helical" evidence="7">
    <location>
        <begin position="455"/>
        <end position="477"/>
    </location>
</feature>
<feature type="domain" description="CstA N-terminal" evidence="8">
    <location>
        <begin position="4"/>
        <end position="351"/>
    </location>
</feature>
<feature type="transmembrane region" description="Helical" evidence="7">
    <location>
        <begin position="217"/>
        <end position="238"/>
    </location>
</feature>
<keyword evidence="6 7" id="KW-0472">Membrane</keyword>
<feature type="transmembrane region" description="Helical" evidence="7">
    <location>
        <begin position="484"/>
        <end position="505"/>
    </location>
</feature>
<feature type="transmembrane region" description="Helical" evidence="7">
    <location>
        <begin position="429"/>
        <end position="449"/>
    </location>
</feature>
<dbReference type="PANTHER" id="PTHR30252">
    <property type="entry name" value="INNER MEMBRANE PEPTIDE TRANSPORTER"/>
    <property type="match status" value="1"/>
</dbReference>
<evidence type="ECO:0000256" key="7">
    <source>
        <dbReference type="SAM" id="Phobius"/>
    </source>
</evidence>
<evidence type="ECO:0000256" key="2">
    <source>
        <dbReference type="ARBA" id="ARBA00007755"/>
    </source>
</evidence>
<dbReference type="PANTHER" id="PTHR30252:SF0">
    <property type="entry name" value="PEPTIDE TRANSPORTER CSTA"/>
    <property type="match status" value="1"/>
</dbReference>
<evidence type="ECO:0000256" key="6">
    <source>
        <dbReference type="ARBA" id="ARBA00023136"/>
    </source>
</evidence>
<dbReference type="OrthoDB" id="9761224at2"/>
<evidence type="ECO:0000256" key="5">
    <source>
        <dbReference type="ARBA" id="ARBA00022989"/>
    </source>
</evidence>
<dbReference type="InterPro" id="IPR051605">
    <property type="entry name" value="CstA"/>
</dbReference>
<feature type="transmembrane region" description="Helical" evidence="7">
    <location>
        <begin position="84"/>
        <end position="109"/>
    </location>
</feature>
<comment type="similarity">
    <text evidence="2">Belongs to the peptide transporter carbon starvation (CstA) (TC 2.A.114) family.</text>
</comment>
<reference evidence="9 10" key="1">
    <citation type="submission" date="2016-11" db="EMBL/GenBank/DDBJ databases">
        <authorList>
            <person name="Jaros S."/>
            <person name="Januszkiewicz K."/>
            <person name="Wedrychowicz H."/>
        </authorList>
    </citation>
    <scope>NUCLEOTIDE SEQUENCE [LARGE SCALE GENOMIC DNA]</scope>
    <source>
        <strain evidence="9 10">CGMCC 1.12145</strain>
    </source>
</reference>
<dbReference type="Proteomes" id="UP000182248">
    <property type="component" value="Unassembled WGS sequence"/>
</dbReference>
<keyword evidence="5 7" id="KW-1133">Transmembrane helix</keyword>
<organism evidence="9 10">
    <name type="scientific">Sinomicrobium oceani</name>
    <dbReference type="NCBI Taxonomy" id="1150368"/>
    <lineage>
        <taxon>Bacteria</taxon>
        <taxon>Pseudomonadati</taxon>
        <taxon>Bacteroidota</taxon>
        <taxon>Flavobacteriia</taxon>
        <taxon>Flavobacteriales</taxon>
        <taxon>Flavobacteriaceae</taxon>
        <taxon>Sinomicrobium</taxon>
    </lineage>
</organism>
<evidence type="ECO:0000313" key="9">
    <source>
        <dbReference type="EMBL" id="SFW54335.1"/>
    </source>
</evidence>
<evidence type="ECO:0000313" key="10">
    <source>
        <dbReference type="Proteomes" id="UP000182248"/>
    </source>
</evidence>
<feature type="transmembrane region" description="Helical" evidence="7">
    <location>
        <begin position="511"/>
        <end position="531"/>
    </location>
</feature>
<dbReference type="GO" id="GO:0005886">
    <property type="term" value="C:plasma membrane"/>
    <property type="evidence" value="ECO:0007669"/>
    <property type="project" value="UniProtKB-SubCell"/>
</dbReference>
<dbReference type="STRING" id="1150368.SAMN02927921_02222"/>
<keyword evidence="3" id="KW-1003">Cell membrane</keyword>
<dbReference type="Pfam" id="PF02554">
    <property type="entry name" value="CstA"/>
    <property type="match status" value="2"/>
</dbReference>
<feature type="transmembrane region" description="Helical" evidence="7">
    <location>
        <begin position="189"/>
        <end position="211"/>
    </location>
</feature>
<evidence type="ECO:0000256" key="3">
    <source>
        <dbReference type="ARBA" id="ARBA00022475"/>
    </source>
</evidence>
<protein>
    <submittedName>
        <fullName evidence="9">Carbon starvation protein</fullName>
    </submittedName>
</protein>
<feature type="transmembrane region" description="Helical" evidence="7">
    <location>
        <begin position="160"/>
        <end position="177"/>
    </location>
</feature>
<dbReference type="GO" id="GO:0009267">
    <property type="term" value="P:cellular response to starvation"/>
    <property type="evidence" value="ECO:0007669"/>
    <property type="project" value="InterPro"/>
</dbReference>
<proteinExistence type="inferred from homology"/>
<feature type="transmembrane region" description="Helical" evidence="7">
    <location>
        <begin position="130"/>
        <end position="154"/>
    </location>
</feature>
<evidence type="ECO:0000259" key="8">
    <source>
        <dbReference type="Pfam" id="PF02554"/>
    </source>
</evidence>
<keyword evidence="4 7" id="KW-0812">Transmembrane</keyword>
<name>A0A1K1Q346_9FLAO</name>
<sequence length="540" mass="58931">MRFIWILILSFIVLRIAYRVYGNYLARLFKLDDKNVTPARRLKDGVDYEPAGKGIVLGHHFASIAGAGPIIGPVIAVAFGWVPAVLWILAGGIFLGAVHDFASLIASLRHDGKSIGEVIRKYVGWQGKRLFLLFSLATLILIIAVFGDIIARTFISNPEVASISGLFILLALVFGQVRRKIGQHPSKGVAWSTMILAIIAVYAVIIFGGGMPVQWSYTVWLVVLMLYVGIASVTPVSVLLQPRDYLSSFLLYGLILFAVAGIFISDPKAAPEHAVAWHDDDLGYLFPVLFITVACGAISGFHALVAGGTTSKQVEKETDVKMIGYGGMLIESFLAIIAVASVAVFSPEDYRDQLSTGSPVSVFAHGLGTMIANLGVPEARAVDFIALTVSAFALTTMDTCTRLARFVVQELFEKQNHEIPKGNHIMQNRYVATATVIFASVVLLASGQFEKLWPIFGSANQMLAALTLLALSVWMIREKINYRIVFWPMIFMYLVSLTSLVFFGIKNLGEGDYVLAAMSLVLIFLALVLGYQAKKVLNNN</sequence>
<evidence type="ECO:0000256" key="1">
    <source>
        <dbReference type="ARBA" id="ARBA00004651"/>
    </source>
</evidence>
<feature type="transmembrane region" description="Helical" evidence="7">
    <location>
        <begin position="284"/>
        <end position="305"/>
    </location>
</feature>
<feature type="domain" description="CstA N-terminal" evidence="8">
    <location>
        <begin position="355"/>
        <end position="499"/>
    </location>
</feature>
<comment type="subcellular location">
    <subcellularLocation>
        <location evidence="1">Cell membrane</location>
        <topology evidence="1">Multi-pass membrane protein</topology>
    </subcellularLocation>
</comment>